<keyword evidence="3" id="KW-1185">Reference proteome</keyword>
<evidence type="ECO:0000256" key="1">
    <source>
        <dbReference type="SAM" id="Phobius"/>
    </source>
</evidence>
<keyword evidence="1" id="KW-0812">Transmembrane</keyword>
<dbReference type="OrthoDB" id="5498433at2"/>
<feature type="transmembrane region" description="Helical" evidence="1">
    <location>
        <begin position="257"/>
        <end position="280"/>
    </location>
</feature>
<feature type="transmembrane region" description="Helical" evidence="1">
    <location>
        <begin position="113"/>
        <end position="135"/>
    </location>
</feature>
<keyword evidence="1" id="KW-1133">Transmembrane helix</keyword>
<dbReference type="STRING" id="1297742.A176_004462"/>
<accession>A0A0H4X1P8</accession>
<sequence length="493" mass="53471">MHPTPSNVVPLESTLPSCQHHRSAHAGWRCTACEATLCPRCVVGRRAQTVLLVACAHCGDAAEPLLTHRARVPLTQRLRPAWRYVFSASGLQVLAGVSLTLTVLGWLTDMTILFLKPVSLVIYGSVFWATFYKLARESARGERELSPPDFHHFIEDGVVPGLRGVATFALPWIPAFIYATLRYPLLLEVFEGTTIHAARLARFASMALLDPLMWGLILLALVWLPAVLLLTAAGHSIDSLLNLPGTVRRMRRLGRDYVLFGAVLGALGGAHLLALGLATGLRWMDVFLVSRLLSEGLTLIVPFTAAHVLGLVLHTRGDALGHGLDHEYLEPVLGDTPPEQQAAPLHEDAPFSSASEGVSFVEVQTPMQRAASDALAALGAAVEARDLPLAMSLYAALRQQPQVRVPPAHHLFIGQAAAVEGNFPLAVHALESAADVAPEDPTAPRALVILARVLGERMQDAPRAEEVYRYVLHRYPDTAAARYARERVTTSSD</sequence>
<dbReference type="Gene3D" id="1.25.40.10">
    <property type="entry name" value="Tetratricopeptide repeat domain"/>
    <property type="match status" value="1"/>
</dbReference>
<dbReference type="EMBL" id="CP012109">
    <property type="protein sequence ID" value="AKQ67550.1"/>
    <property type="molecule type" value="Genomic_DNA"/>
</dbReference>
<reference evidence="2 3" key="1">
    <citation type="journal article" date="2016" name="PLoS ONE">
        <title>Complete Genome Sequence and Comparative Genomics of a Novel Myxobacterium Myxococcus hansupus.</title>
        <authorList>
            <person name="Sharma G."/>
            <person name="Narwani T."/>
            <person name="Subramanian S."/>
        </authorList>
    </citation>
    <scope>NUCLEOTIDE SEQUENCE [LARGE SCALE GENOMIC DNA]</scope>
    <source>
        <strain evidence="3">mixupus</strain>
    </source>
</reference>
<dbReference type="PATRIC" id="fig|1297742.4.peg.4504"/>
<dbReference type="eggNOG" id="COG1729">
    <property type="taxonomic scope" value="Bacteria"/>
</dbReference>
<organism evidence="2 3">
    <name type="scientific">Pseudomyxococcus hansupus</name>
    <dbReference type="NCBI Taxonomy" id="1297742"/>
    <lineage>
        <taxon>Bacteria</taxon>
        <taxon>Pseudomonadati</taxon>
        <taxon>Myxococcota</taxon>
        <taxon>Myxococcia</taxon>
        <taxon>Myxococcales</taxon>
        <taxon>Cystobacterineae</taxon>
        <taxon>Myxococcaceae</taxon>
        <taxon>Pseudomyxococcus</taxon>
    </lineage>
</organism>
<dbReference type="Proteomes" id="UP000009026">
    <property type="component" value="Chromosome"/>
</dbReference>
<feature type="transmembrane region" description="Helical" evidence="1">
    <location>
        <begin position="84"/>
        <end position="107"/>
    </location>
</feature>
<gene>
    <name evidence="2" type="ORF">A176_004462</name>
</gene>
<evidence type="ECO:0000313" key="2">
    <source>
        <dbReference type="EMBL" id="AKQ67550.1"/>
    </source>
</evidence>
<dbReference type="KEGG" id="mym:A176_004462"/>
<dbReference type="SUPFAM" id="SSF48452">
    <property type="entry name" value="TPR-like"/>
    <property type="match status" value="1"/>
</dbReference>
<evidence type="ECO:0008006" key="4">
    <source>
        <dbReference type="Google" id="ProtNLM"/>
    </source>
</evidence>
<dbReference type="InterPro" id="IPR011990">
    <property type="entry name" value="TPR-like_helical_dom_sf"/>
</dbReference>
<dbReference type="RefSeq" id="WP_002639078.1">
    <property type="nucleotide sequence ID" value="NZ_CP012109.1"/>
</dbReference>
<proteinExistence type="predicted"/>
<dbReference type="AlphaFoldDB" id="A0A0H4X1P8"/>
<evidence type="ECO:0000313" key="3">
    <source>
        <dbReference type="Proteomes" id="UP000009026"/>
    </source>
</evidence>
<name>A0A0H4X1P8_9BACT</name>
<protein>
    <recommendedName>
        <fullName evidence="4">B box-type domain-containing protein</fullName>
    </recommendedName>
</protein>
<feature type="transmembrane region" description="Helical" evidence="1">
    <location>
        <begin position="212"/>
        <end position="237"/>
    </location>
</feature>
<keyword evidence="1" id="KW-0472">Membrane</keyword>